<comment type="similarity">
    <text evidence="5">Belongs to the peptidase M24A family. Methionine aminopeptidase type 1 subfamily.</text>
</comment>
<feature type="binding site" evidence="5">
    <location>
        <position position="204"/>
    </location>
    <ligand>
        <name>a divalent metal cation</name>
        <dbReference type="ChEBI" id="CHEBI:60240"/>
        <label>2</label>
        <note>catalytic</note>
    </ligand>
</feature>
<name>A0ABR4NK28_9FUNG</name>
<feature type="binding site" evidence="5">
    <location>
        <position position="193"/>
    </location>
    <ligand>
        <name>a divalent metal cation</name>
        <dbReference type="ChEBI" id="CHEBI:60240"/>
        <label>1</label>
    </ligand>
</feature>
<feature type="binding site" evidence="5">
    <location>
        <position position="299"/>
    </location>
    <ligand>
        <name>a divalent metal cation</name>
        <dbReference type="ChEBI" id="CHEBI:60240"/>
        <label>2</label>
        <note>catalytic</note>
    </ligand>
</feature>
<evidence type="ECO:0000256" key="5">
    <source>
        <dbReference type="HAMAP-Rule" id="MF_03174"/>
    </source>
</evidence>
<comment type="catalytic activity">
    <reaction evidence="5 6">
        <text>Release of N-terminal amino acids, preferentially methionine, from peptides and arylamides.</text>
        <dbReference type="EC" id="3.4.11.18"/>
    </reaction>
</comment>
<evidence type="ECO:0000256" key="2">
    <source>
        <dbReference type="ARBA" id="ARBA00022670"/>
    </source>
</evidence>
<dbReference type="NCBIfam" id="TIGR00500">
    <property type="entry name" value="met_pdase_I"/>
    <property type="match status" value="1"/>
</dbReference>
<keyword evidence="1 5" id="KW-0031">Aminopeptidase</keyword>
<dbReference type="PANTHER" id="PTHR43330">
    <property type="entry name" value="METHIONINE AMINOPEPTIDASE"/>
    <property type="match status" value="1"/>
</dbReference>
<keyword evidence="3 5" id="KW-0479">Metal-binding</keyword>
<dbReference type="InterPro" id="IPR036005">
    <property type="entry name" value="Creatinase/aminopeptidase-like"/>
</dbReference>
<dbReference type="InterPro" id="IPR000994">
    <property type="entry name" value="Pept_M24"/>
</dbReference>
<dbReference type="InterPro" id="IPR002467">
    <property type="entry name" value="Pept_M24A_MAP1"/>
</dbReference>
<dbReference type="Gene3D" id="3.90.230.10">
    <property type="entry name" value="Creatinase/methionine aminopeptidase superfamily"/>
    <property type="match status" value="1"/>
</dbReference>
<feature type="binding site" evidence="5">
    <location>
        <position position="274"/>
    </location>
    <ligand>
        <name>substrate</name>
    </ligand>
</feature>
<reference evidence="8 9" key="1">
    <citation type="submission" date="2023-09" db="EMBL/GenBank/DDBJ databases">
        <title>Pangenome analysis of Batrachochytrium dendrobatidis and related Chytrids.</title>
        <authorList>
            <person name="Yacoub M.N."/>
            <person name="Stajich J.E."/>
            <person name="James T.Y."/>
        </authorList>
    </citation>
    <scope>NUCLEOTIDE SEQUENCE [LARGE SCALE GENOMIC DNA]</scope>
    <source>
        <strain evidence="8 9">JEL0888</strain>
    </source>
</reference>
<dbReference type="PRINTS" id="PR00599">
    <property type="entry name" value="MAPEPTIDASE"/>
</dbReference>
<feature type="binding site" evidence="5">
    <location>
        <position position="330"/>
    </location>
    <ligand>
        <name>a divalent metal cation</name>
        <dbReference type="ChEBI" id="CHEBI:60240"/>
        <label>1</label>
    </ligand>
</feature>
<comment type="function">
    <text evidence="6">Cotranslationally removes the N-terminal methionine from nascent proteins. The N-terminal methionine is often cleaved when the second residue in the primary sequence is small and uncharged (Met-Ala-, Cys, Gly, Pro, Ser, Thr, or Val).</text>
</comment>
<protein>
    <recommendedName>
        <fullName evidence="6">Methionine aminopeptidase</fullName>
        <ecNumber evidence="6">3.4.11.18</ecNumber>
    </recommendedName>
</protein>
<dbReference type="PANTHER" id="PTHR43330:SF8">
    <property type="entry name" value="METHIONINE AMINOPEPTIDASE 1D, MITOCHONDRIAL"/>
    <property type="match status" value="1"/>
</dbReference>
<dbReference type="EMBL" id="JADGIZ020000002">
    <property type="protein sequence ID" value="KAL2919830.1"/>
    <property type="molecule type" value="Genomic_DNA"/>
</dbReference>
<evidence type="ECO:0000256" key="1">
    <source>
        <dbReference type="ARBA" id="ARBA00022438"/>
    </source>
</evidence>
<proteinExistence type="inferred from homology"/>
<evidence type="ECO:0000256" key="3">
    <source>
        <dbReference type="ARBA" id="ARBA00022723"/>
    </source>
</evidence>
<feature type="domain" description="Peptidase M24" evidence="7">
    <location>
        <begin position="111"/>
        <end position="335"/>
    </location>
</feature>
<dbReference type="InterPro" id="IPR001714">
    <property type="entry name" value="Pept_M24_MAP"/>
</dbReference>
<feature type="binding site" evidence="5">
    <location>
        <position position="204"/>
    </location>
    <ligand>
        <name>a divalent metal cation</name>
        <dbReference type="ChEBI" id="CHEBI:60240"/>
        <label>1</label>
    </ligand>
</feature>
<dbReference type="Proteomes" id="UP001527925">
    <property type="component" value="Unassembled WGS sequence"/>
</dbReference>
<dbReference type="EC" id="3.4.11.18" evidence="6"/>
<evidence type="ECO:0000313" key="8">
    <source>
        <dbReference type="EMBL" id="KAL2919830.1"/>
    </source>
</evidence>
<organism evidence="8 9">
    <name type="scientific">Polyrhizophydium stewartii</name>
    <dbReference type="NCBI Taxonomy" id="2732419"/>
    <lineage>
        <taxon>Eukaryota</taxon>
        <taxon>Fungi</taxon>
        <taxon>Fungi incertae sedis</taxon>
        <taxon>Chytridiomycota</taxon>
        <taxon>Chytridiomycota incertae sedis</taxon>
        <taxon>Chytridiomycetes</taxon>
        <taxon>Rhizophydiales</taxon>
        <taxon>Rhizophydiales incertae sedis</taxon>
        <taxon>Polyrhizophydium</taxon>
    </lineage>
</organism>
<comment type="cofactor">
    <cofactor evidence="5">
        <name>Co(2+)</name>
        <dbReference type="ChEBI" id="CHEBI:48828"/>
    </cofactor>
    <cofactor evidence="5">
        <name>Zn(2+)</name>
        <dbReference type="ChEBI" id="CHEBI:29105"/>
    </cofactor>
    <cofactor evidence="5">
        <name>Mn(2+)</name>
        <dbReference type="ChEBI" id="CHEBI:29035"/>
    </cofactor>
    <cofactor evidence="5">
        <name>Fe(2+)</name>
        <dbReference type="ChEBI" id="CHEBI:29033"/>
    </cofactor>
    <text evidence="5">Binds 2 divalent metal cations per subunit. Has a high-affinity and a low affinity metal-binding site. The true nature of the physiological cofactor is under debate. The enzyme is active with cobalt, zinc, manganese or divalent iron ions. Most likely, methionine aminopeptidases function as mononuclear Fe(2+)-metalloproteases under physiological conditions, and the catalytically relevant metal-binding site has been assigned to the histidine-containing high-affinity site.</text>
</comment>
<keyword evidence="9" id="KW-1185">Reference proteome</keyword>
<dbReference type="CDD" id="cd01086">
    <property type="entry name" value="MetAP1"/>
    <property type="match status" value="1"/>
</dbReference>
<keyword evidence="2 5" id="KW-0645">Protease</keyword>
<keyword evidence="4 5" id="KW-0378">Hydrolase</keyword>
<comment type="caution">
    <text evidence="8">The sequence shown here is derived from an EMBL/GenBank/DDBJ whole genome shotgun (WGS) entry which is preliminary data.</text>
</comment>
<evidence type="ECO:0000256" key="4">
    <source>
        <dbReference type="ARBA" id="ARBA00022801"/>
    </source>
</evidence>
<dbReference type="PROSITE" id="PS00680">
    <property type="entry name" value="MAP_1"/>
    <property type="match status" value="1"/>
</dbReference>
<feature type="binding site" evidence="5">
    <location>
        <position position="267"/>
    </location>
    <ligand>
        <name>a divalent metal cation</name>
        <dbReference type="ChEBI" id="CHEBI:60240"/>
        <label>2</label>
        <note>catalytic</note>
    </ligand>
</feature>
<dbReference type="SUPFAM" id="SSF55920">
    <property type="entry name" value="Creatinase/aminopeptidase"/>
    <property type="match status" value="1"/>
</dbReference>
<feature type="binding site" evidence="5">
    <location>
        <position position="176"/>
    </location>
    <ligand>
        <name>substrate</name>
    </ligand>
</feature>
<sequence>MLNRLAQRAASATPPWAAAPRPHASPLVKTPVRCMVLGRRAPRLLSASERLKRFGRYELVLPGEAVLQGRTLRMSPLEVPEAIERPDYDRSGMPVVTLDEIHINTAAEIAGIRAACGLARKVLAAAATVIAPGVSTIQVDEAAHRAIVAAGAYPSPLNYRGFPRAVCTSVNNVICHGIPDERLLVDGDIVNVDVTVYLNGFHGDTSATFLVGNVDTAGRELVEATQESLKTALSVCGPGVPFSAIGNIISEFAGKHGYQINRDFCGHGIGRHFHQPPLVLHYANSEPETMEEGMTFTIEPILCQGVATYVKWPDGWTVVTQDGGRAAQFEHTVLVGPDGVEVLT</sequence>
<evidence type="ECO:0000256" key="6">
    <source>
        <dbReference type="RuleBase" id="RU003653"/>
    </source>
</evidence>
<dbReference type="Pfam" id="PF00557">
    <property type="entry name" value="Peptidase_M24"/>
    <property type="match status" value="1"/>
</dbReference>
<gene>
    <name evidence="8" type="ORF">HK105_200747</name>
</gene>
<evidence type="ECO:0000259" key="7">
    <source>
        <dbReference type="Pfam" id="PF00557"/>
    </source>
</evidence>
<dbReference type="HAMAP" id="MF_01974">
    <property type="entry name" value="MetAP_1"/>
    <property type="match status" value="1"/>
</dbReference>
<feature type="binding site" evidence="5">
    <location>
        <position position="330"/>
    </location>
    <ligand>
        <name>a divalent metal cation</name>
        <dbReference type="ChEBI" id="CHEBI:60240"/>
        <label>2</label>
        <note>catalytic</note>
    </ligand>
</feature>
<evidence type="ECO:0000313" key="9">
    <source>
        <dbReference type="Proteomes" id="UP001527925"/>
    </source>
</evidence>
<accession>A0ABR4NK28</accession>